<proteinExistence type="predicted"/>
<dbReference type="EMBL" id="BK016196">
    <property type="protein sequence ID" value="DAG01627.1"/>
    <property type="molecule type" value="Genomic_DNA"/>
</dbReference>
<sequence length="162" mass="18098">MELKVGCNSYMTMDEVNEYINSNYASATPERKAWEALSDDDKAVTIIKSTRLVDRDSMLYVGRKVDKFQKMQFPRDVSSLFGVHTLNCPDEIKEGIILIALRELVYSDTEEMNMINKGIKSFSDGGGLSMSFNTSDSIIGKKVNGISIDIFNGYFAGYSLVS</sequence>
<evidence type="ECO:0000259" key="1">
    <source>
        <dbReference type="Pfam" id="PF20557"/>
    </source>
</evidence>
<dbReference type="InterPro" id="IPR046787">
    <property type="entry name" value="DnaT_2"/>
</dbReference>
<feature type="domain" description="Putative DnaT-like" evidence="1">
    <location>
        <begin position="4"/>
        <end position="132"/>
    </location>
</feature>
<accession>A0A8S5V4T6</accession>
<name>A0A8S5V4T6_9CAUD</name>
<reference evidence="2" key="1">
    <citation type="journal article" date="2021" name="Proc. Natl. Acad. Sci. U.S.A.">
        <title>A Catalog of Tens of Thousands of Viruses from Human Metagenomes Reveals Hidden Associations with Chronic Diseases.</title>
        <authorList>
            <person name="Tisza M.J."/>
            <person name="Buck C.B."/>
        </authorList>
    </citation>
    <scope>NUCLEOTIDE SEQUENCE</scope>
    <source>
        <strain evidence="2">Ct87j35</strain>
    </source>
</reference>
<evidence type="ECO:0000313" key="2">
    <source>
        <dbReference type="EMBL" id="DAG01627.1"/>
    </source>
</evidence>
<protein>
    <submittedName>
        <fullName evidence="2">Putative Head Tail Connector Protein</fullName>
    </submittedName>
</protein>
<organism evidence="2">
    <name type="scientific">Siphoviridae sp. ct87j35</name>
    <dbReference type="NCBI Taxonomy" id="2825356"/>
    <lineage>
        <taxon>Viruses</taxon>
        <taxon>Duplodnaviria</taxon>
        <taxon>Heunggongvirae</taxon>
        <taxon>Uroviricota</taxon>
        <taxon>Caudoviricetes</taxon>
    </lineage>
</organism>
<dbReference type="Pfam" id="PF20557">
    <property type="entry name" value="DnaT_2"/>
    <property type="match status" value="1"/>
</dbReference>